<protein>
    <recommendedName>
        <fullName evidence="4">WAT1-related protein</fullName>
    </recommendedName>
</protein>
<name>A0AAN9JKR3_CLITE</name>
<dbReference type="EMBL" id="JAYKXN010000003">
    <property type="protein sequence ID" value="KAK7301015.1"/>
    <property type="molecule type" value="Genomic_DNA"/>
</dbReference>
<keyword evidence="1" id="KW-0812">Transmembrane</keyword>
<dbReference type="Proteomes" id="UP001359559">
    <property type="component" value="Unassembled WGS sequence"/>
</dbReference>
<evidence type="ECO:0000256" key="1">
    <source>
        <dbReference type="SAM" id="Phobius"/>
    </source>
</evidence>
<dbReference type="AlphaFoldDB" id="A0AAN9JKR3"/>
<keyword evidence="1" id="KW-0472">Membrane</keyword>
<accession>A0AAN9JKR3</accession>
<gene>
    <name evidence="2" type="ORF">RJT34_11870</name>
</gene>
<feature type="transmembrane region" description="Helical" evidence="1">
    <location>
        <begin position="62"/>
        <end position="85"/>
    </location>
</feature>
<comment type="caution">
    <text evidence="2">The sequence shown here is derived from an EMBL/GenBank/DDBJ whole genome shotgun (WGS) entry which is preliminary data.</text>
</comment>
<keyword evidence="3" id="KW-1185">Reference proteome</keyword>
<sequence length="108" mass="12295">MWAKGKKRERIGGLGRAMEAKSKTSFKGWFISSQALLSMFLVQVFLAGMQILSRVILVQGTFIFALIADRLIVAAICVAPFALYFERGRTKKFTWKVWFWLFVNALLG</sequence>
<keyword evidence="1" id="KW-1133">Transmembrane helix</keyword>
<reference evidence="2 3" key="1">
    <citation type="submission" date="2024-01" db="EMBL/GenBank/DDBJ databases">
        <title>The genomes of 5 underutilized Papilionoideae crops provide insights into root nodulation and disease resistance.</title>
        <authorList>
            <person name="Yuan L."/>
        </authorList>
    </citation>
    <scope>NUCLEOTIDE SEQUENCE [LARGE SCALE GENOMIC DNA]</scope>
    <source>
        <strain evidence="2">LY-2023</strain>
        <tissue evidence="2">Leaf</tissue>
    </source>
</reference>
<evidence type="ECO:0008006" key="4">
    <source>
        <dbReference type="Google" id="ProtNLM"/>
    </source>
</evidence>
<feature type="transmembrane region" description="Helical" evidence="1">
    <location>
        <begin position="35"/>
        <end position="56"/>
    </location>
</feature>
<evidence type="ECO:0000313" key="2">
    <source>
        <dbReference type="EMBL" id="KAK7301015.1"/>
    </source>
</evidence>
<proteinExistence type="predicted"/>
<evidence type="ECO:0000313" key="3">
    <source>
        <dbReference type="Proteomes" id="UP001359559"/>
    </source>
</evidence>
<organism evidence="2 3">
    <name type="scientific">Clitoria ternatea</name>
    <name type="common">Butterfly pea</name>
    <dbReference type="NCBI Taxonomy" id="43366"/>
    <lineage>
        <taxon>Eukaryota</taxon>
        <taxon>Viridiplantae</taxon>
        <taxon>Streptophyta</taxon>
        <taxon>Embryophyta</taxon>
        <taxon>Tracheophyta</taxon>
        <taxon>Spermatophyta</taxon>
        <taxon>Magnoliopsida</taxon>
        <taxon>eudicotyledons</taxon>
        <taxon>Gunneridae</taxon>
        <taxon>Pentapetalae</taxon>
        <taxon>rosids</taxon>
        <taxon>fabids</taxon>
        <taxon>Fabales</taxon>
        <taxon>Fabaceae</taxon>
        <taxon>Papilionoideae</taxon>
        <taxon>50 kb inversion clade</taxon>
        <taxon>NPAAA clade</taxon>
        <taxon>indigoferoid/millettioid clade</taxon>
        <taxon>Phaseoleae</taxon>
        <taxon>Clitoria</taxon>
    </lineage>
</organism>